<gene>
    <name evidence="1" type="ORF">P5673_025602</name>
</gene>
<accession>A0AAD9UXF6</accession>
<reference evidence="1" key="2">
    <citation type="journal article" date="2023" name="Science">
        <title>Genomic signatures of disease resistance in endangered staghorn corals.</title>
        <authorList>
            <person name="Vollmer S.V."/>
            <person name="Selwyn J.D."/>
            <person name="Despard B.A."/>
            <person name="Roesel C.L."/>
        </authorList>
    </citation>
    <scope>NUCLEOTIDE SEQUENCE</scope>
    <source>
        <strain evidence="1">K2</strain>
    </source>
</reference>
<keyword evidence="2" id="KW-1185">Reference proteome</keyword>
<evidence type="ECO:0000313" key="1">
    <source>
        <dbReference type="EMBL" id="KAK2553145.1"/>
    </source>
</evidence>
<comment type="caution">
    <text evidence="1">The sequence shown here is derived from an EMBL/GenBank/DDBJ whole genome shotgun (WGS) entry which is preliminary data.</text>
</comment>
<reference evidence="1" key="1">
    <citation type="journal article" date="2023" name="G3 (Bethesda)">
        <title>Whole genome assembly and annotation of the endangered Caribbean coral Acropora cervicornis.</title>
        <authorList>
            <person name="Selwyn J.D."/>
            <person name="Vollmer S.V."/>
        </authorList>
    </citation>
    <scope>NUCLEOTIDE SEQUENCE</scope>
    <source>
        <strain evidence="1">K2</strain>
    </source>
</reference>
<dbReference type="AlphaFoldDB" id="A0AAD9UXF6"/>
<protein>
    <recommendedName>
        <fullName evidence="3">ShKT domain-containing protein</fullName>
    </recommendedName>
</protein>
<dbReference type="Proteomes" id="UP001249851">
    <property type="component" value="Unassembled WGS sequence"/>
</dbReference>
<sequence length="126" mass="14502">MRTAVYWRKAAIKARMPCTNSSIVRDCSHSSSTEENLPTDMFQAKLLLLLSLTLFQAHSAPHFKEMEDDEMELRTERRSYDCIDFKPLACKQMPEEACAVSYAIQMNCPRTCNVCNNFVYRANHAL</sequence>
<evidence type="ECO:0000313" key="2">
    <source>
        <dbReference type="Proteomes" id="UP001249851"/>
    </source>
</evidence>
<dbReference type="EMBL" id="JARQWQ010000080">
    <property type="protein sequence ID" value="KAK2553145.1"/>
    <property type="molecule type" value="Genomic_DNA"/>
</dbReference>
<evidence type="ECO:0008006" key="3">
    <source>
        <dbReference type="Google" id="ProtNLM"/>
    </source>
</evidence>
<organism evidence="1 2">
    <name type="scientific">Acropora cervicornis</name>
    <name type="common">Staghorn coral</name>
    <dbReference type="NCBI Taxonomy" id="6130"/>
    <lineage>
        <taxon>Eukaryota</taxon>
        <taxon>Metazoa</taxon>
        <taxon>Cnidaria</taxon>
        <taxon>Anthozoa</taxon>
        <taxon>Hexacorallia</taxon>
        <taxon>Scleractinia</taxon>
        <taxon>Astrocoeniina</taxon>
        <taxon>Acroporidae</taxon>
        <taxon>Acropora</taxon>
    </lineage>
</organism>
<name>A0AAD9UXF6_ACRCE</name>
<proteinExistence type="predicted"/>